<dbReference type="OrthoDB" id="9809746at2"/>
<feature type="signal peptide" evidence="1">
    <location>
        <begin position="1"/>
        <end position="18"/>
    </location>
</feature>
<gene>
    <name evidence="3" type="ORF">FA048_08845</name>
</gene>
<feature type="chain" id="PRO_5020962500" evidence="1">
    <location>
        <begin position="19"/>
        <end position="204"/>
    </location>
</feature>
<protein>
    <submittedName>
        <fullName evidence="3">Thioredoxin family protein</fullName>
    </submittedName>
</protein>
<evidence type="ECO:0000313" key="4">
    <source>
        <dbReference type="Proteomes" id="UP000309488"/>
    </source>
</evidence>
<reference evidence="3 4" key="1">
    <citation type="submission" date="2019-04" db="EMBL/GenBank/DDBJ databases">
        <title>Pedobacter sp. RP-3-22 sp. nov., isolated from Arctic soil.</title>
        <authorList>
            <person name="Dahal R.H."/>
            <person name="Kim D.-U."/>
        </authorList>
    </citation>
    <scope>NUCLEOTIDE SEQUENCE [LARGE SCALE GENOMIC DNA]</scope>
    <source>
        <strain evidence="3 4">RP-3-22</strain>
    </source>
</reference>
<dbReference type="PROSITE" id="PS00061">
    <property type="entry name" value="ADH_SHORT"/>
    <property type="match status" value="1"/>
</dbReference>
<dbReference type="InterPro" id="IPR036249">
    <property type="entry name" value="Thioredoxin-like_sf"/>
</dbReference>
<dbReference type="InterPro" id="IPR047262">
    <property type="entry name" value="PRX-like1"/>
</dbReference>
<dbReference type="PANTHER" id="PTHR43640">
    <property type="entry name" value="OS07G0260300 PROTEIN"/>
    <property type="match status" value="1"/>
</dbReference>
<proteinExistence type="predicted"/>
<evidence type="ECO:0000313" key="3">
    <source>
        <dbReference type="EMBL" id="TKC10290.1"/>
    </source>
</evidence>
<evidence type="ECO:0000256" key="1">
    <source>
        <dbReference type="SAM" id="SignalP"/>
    </source>
</evidence>
<dbReference type="PANTHER" id="PTHR43640:SF1">
    <property type="entry name" value="THIOREDOXIN-DEPENDENT PEROXIREDOXIN"/>
    <property type="match status" value="1"/>
</dbReference>
<sequence length="204" mass="22474">MRKFLFVCLLMLGIMAKAQTGYQVGDIATDFSLKNVDGKNVSLASYAAAKGYIVVFTCNTCPVAKAYQARIEALNKEYAAKGYPVIAINTNDPVTSPGDSYERMQALAKEKSYSYVYLEDPNHVYTKKFGATKTPHIFVLQKTAKGNEVAYIGAIDNDQQEENTNRENYVKNAVNLLLDGKKPTVTATKAVGCSIKWKKEGTTE</sequence>
<comment type="caution">
    <text evidence="3">The sequence shown here is derived from an EMBL/GenBank/DDBJ whole genome shotgun (WGS) entry which is preliminary data.</text>
</comment>
<dbReference type="InterPro" id="IPR013766">
    <property type="entry name" value="Thioredoxin_domain"/>
</dbReference>
<dbReference type="InterPro" id="IPR020904">
    <property type="entry name" value="Sc_DH/Rdtase_CS"/>
</dbReference>
<dbReference type="CDD" id="cd02969">
    <property type="entry name" value="PRX_like1"/>
    <property type="match status" value="1"/>
</dbReference>
<keyword evidence="4" id="KW-1185">Reference proteome</keyword>
<dbReference type="SUPFAM" id="SSF52833">
    <property type="entry name" value="Thioredoxin-like"/>
    <property type="match status" value="1"/>
</dbReference>
<dbReference type="GO" id="GO:0016209">
    <property type="term" value="F:antioxidant activity"/>
    <property type="evidence" value="ECO:0007669"/>
    <property type="project" value="InterPro"/>
</dbReference>
<dbReference type="RefSeq" id="WP_136839976.1">
    <property type="nucleotide sequence ID" value="NZ_SWBR01000002.1"/>
</dbReference>
<feature type="domain" description="Thioredoxin" evidence="2">
    <location>
        <begin position="22"/>
        <end position="175"/>
    </location>
</feature>
<dbReference type="EMBL" id="SWBR01000002">
    <property type="protein sequence ID" value="TKC10290.1"/>
    <property type="molecule type" value="Genomic_DNA"/>
</dbReference>
<dbReference type="PROSITE" id="PS51352">
    <property type="entry name" value="THIOREDOXIN_2"/>
    <property type="match status" value="1"/>
</dbReference>
<dbReference type="GO" id="GO:0016491">
    <property type="term" value="F:oxidoreductase activity"/>
    <property type="evidence" value="ECO:0007669"/>
    <property type="project" value="InterPro"/>
</dbReference>
<keyword evidence="1" id="KW-0732">Signal</keyword>
<organism evidence="3 4">
    <name type="scientific">Pedobacter polaris</name>
    <dbReference type="NCBI Taxonomy" id="2571273"/>
    <lineage>
        <taxon>Bacteria</taxon>
        <taxon>Pseudomonadati</taxon>
        <taxon>Bacteroidota</taxon>
        <taxon>Sphingobacteriia</taxon>
        <taxon>Sphingobacteriales</taxon>
        <taxon>Sphingobacteriaceae</taxon>
        <taxon>Pedobacter</taxon>
    </lineage>
</organism>
<dbReference type="AlphaFoldDB" id="A0A4U1CT92"/>
<dbReference type="Gene3D" id="3.40.30.10">
    <property type="entry name" value="Glutaredoxin"/>
    <property type="match status" value="1"/>
</dbReference>
<name>A0A4U1CT92_9SPHI</name>
<dbReference type="InterPro" id="IPR000866">
    <property type="entry name" value="AhpC/TSA"/>
</dbReference>
<accession>A0A4U1CT92</accession>
<dbReference type="Pfam" id="PF00578">
    <property type="entry name" value="AhpC-TSA"/>
    <property type="match status" value="1"/>
</dbReference>
<evidence type="ECO:0000259" key="2">
    <source>
        <dbReference type="PROSITE" id="PS51352"/>
    </source>
</evidence>
<dbReference type="Proteomes" id="UP000309488">
    <property type="component" value="Unassembled WGS sequence"/>
</dbReference>